<dbReference type="InterPro" id="IPR015496">
    <property type="entry name" value="Ubiquilin"/>
</dbReference>
<dbReference type="SUPFAM" id="SSF54236">
    <property type="entry name" value="Ubiquitin-like"/>
    <property type="match status" value="1"/>
</dbReference>
<dbReference type="EMBL" id="DS232145">
    <property type="protein sequence ID" value="EDS36040.1"/>
    <property type="molecule type" value="Genomic_DNA"/>
</dbReference>
<protein>
    <submittedName>
        <fullName evidence="2">Predicted protein</fullName>
    </submittedName>
</protein>
<dbReference type="VEuPathDB" id="VectorBase:CQUJHB003040"/>
<reference evidence="2" key="1">
    <citation type="submission" date="2007-03" db="EMBL/GenBank/DDBJ databases">
        <title>Annotation of Culex pipiens quinquefasciatus.</title>
        <authorList>
            <consortium name="The Broad Institute Genome Sequencing Platform"/>
            <person name="Atkinson P.W."/>
            <person name="Hemingway J."/>
            <person name="Christensen B.M."/>
            <person name="Higgs S."/>
            <person name="Kodira C."/>
            <person name="Hannick L."/>
            <person name="Megy K."/>
            <person name="O'Leary S."/>
            <person name="Pearson M."/>
            <person name="Haas B.J."/>
            <person name="Mauceli E."/>
            <person name="Wortman J.R."/>
            <person name="Lee N.H."/>
            <person name="Guigo R."/>
            <person name="Stanke M."/>
            <person name="Alvarado L."/>
            <person name="Amedeo P."/>
            <person name="Antoine C.H."/>
            <person name="Arensburger P."/>
            <person name="Bidwell S.L."/>
            <person name="Crawford M."/>
            <person name="Camaro F."/>
            <person name="Devon K."/>
            <person name="Engels R."/>
            <person name="Hammond M."/>
            <person name="Howarth C."/>
            <person name="Koehrsen M."/>
            <person name="Lawson D."/>
            <person name="Montgomery P."/>
            <person name="Nene V."/>
            <person name="Nusbaum C."/>
            <person name="Puiu D."/>
            <person name="Romero-Severson J."/>
            <person name="Severson D.W."/>
            <person name="Shumway M."/>
            <person name="Sisk P."/>
            <person name="Stolte C."/>
            <person name="Zeng Q."/>
            <person name="Eisenstadt E."/>
            <person name="Fraser-Liggett C."/>
            <person name="Strausberg R."/>
            <person name="Galagan J."/>
            <person name="Birren B."/>
            <person name="Collins F.H."/>
        </authorList>
    </citation>
    <scope>NUCLEOTIDE SEQUENCE [LARGE SCALE GENOMIC DNA]</scope>
    <source>
        <strain evidence="2">JHB</strain>
    </source>
</reference>
<dbReference type="PRINTS" id="PR00348">
    <property type="entry name" value="UBIQUITIN"/>
</dbReference>
<proteinExistence type="predicted"/>
<dbReference type="AlphaFoldDB" id="B0WWE8"/>
<keyword evidence="4" id="KW-1185">Reference proteome</keyword>
<feature type="domain" description="Ubiquitin-like" evidence="1">
    <location>
        <begin position="87"/>
        <end position="161"/>
    </location>
</feature>
<dbReference type="VEuPathDB" id="VectorBase:CPIJ011655"/>
<evidence type="ECO:0000313" key="3">
    <source>
        <dbReference type="EnsemblMetazoa" id="CPIJ011655-PA"/>
    </source>
</evidence>
<dbReference type="PANTHER" id="PTHR10677">
    <property type="entry name" value="UBIQUILIN"/>
    <property type="match status" value="1"/>
</dbReference>
<gene>
    <name evidence="3" type="primary">6044175</name>
    <name evidence="2" type="ORF">CpipJ_CPIJ011655</name>
</gene>
<dbReference type="KEGG" id="cqu:CpipJ_CPIJ011655"/>
<dbReference type="EnsemblMetazoa" id="CPIJ011655-RA">
    <property type="protein sequence ID" value="CPIJ011655-PA"/>
    <property type="gene ID" value="CPIJ011655"/>
</dbReference>
<dbReference type="GO" id="GO:0005829">
    <property type="term" value="C:cytosol"/>
    <property type="evidence" value="ECO:0007669"/>
    <property type="project" value="TreeGrafter"/>
</dbReference>
<dbReference type="GO" id="GO:0031593">
    <property type="term" value="F:polyubiquitin modification-dependent protein binding"/>
    <property type="evidence" value="ECO:0007669"/>
    <property type="project" value="TreeGrafter"/>
</dbReference>
<dbReference type="InterPro" id="IPR019956">
    <property type="entry name" value="Ubiquitin_dom"/>
</dbReference>
<name>B0WWE8_CULQU</name>
<dbReference type="PROSITE" id="PS50053">
    <property type="entry name" value="UBIQUITIN_2"/>
    <property type="match status" value="1"/>
</dbReference>
<organism>
    <name type="scientific">Culex quinquefasciatus</name>
    <name type="common">Southern house mosquito</name>
    <name type="synonym">Culex pungens</name>
    <dbReference type="NCBI Taxonomy" id="7176"/>
    <lineage>
        <taxon>Eukaryota</taxon>
        <taxon>Metazoa</taxon>
        <taxon>Ecdysozoa</taxon>
        <taxon>Arthropoda</taxon>
        <taxon>Hexapoda</taxon>
        <taxon>Insecta</taxon>
        <taxon>Pterygota</taxon>
        <taxon>Neoptera</taxon>
        <taxon>Endopterygota</taxon>
        <taxon>Diptera</taxon>
        <taxon>Nematocera</taxon>
        <taxon>Culicoidea</taxon>
        <taxon>Culicidae</taxon>
        <taxon>Culicinae</taxon>
        <taxon>Culicini</taxon>
        <taxon>Culex</taxon>
        <taxon>Culex</taxon>
    </lineage>
</organism>
<dbReference type="Gene3D" id="3.10.20.90">
    <property type="entry name" value="Phosphatidylinositol 3-kinase Catalytic Subunit, Chain A, domain 1"/>
    <property type="match status" value="1"/>
</dbReference>
<dbReference type="InParanoid" id="B0WWE8"/>
<dbReference type="InterPro" id="IPR029071">
    <property type="entry name" value="Ubiquitin-like_domsf"/>
</dbReference>
<dbReference type="STRING" id="7176.B0WWE8"/>
<dbReference type="SMART" id="SM00213">
    <property type="entry name" value="UBQ"/>
    <property type="match status" value="1"/>
</dbReference>
<dbReference type="HOGENOM" id="CLU_1519354_0_0_1"/>
<dbReference type="GO" id="GO:0006511">
    <property type="term" value="P:ubiquitin-dependent protein catabolic process"/>
    <property type="evidence" value="ECO:0007669"/>
    <property type="project" value="TreeGrafter"/>
</dbReference>
<evidence type="ECO:0000259" key="1">
    <source>
        <dbReference type="PROSITE" id="PS50053"/>
    </source>
</evidence>
<evidence type="ECO:0000313" key="2">
    <source>
        <dbReference type="EMBL" id="EDS36040.1"/>
    </source>
</evidence>
<sequence>MLLSVLRKSTTNCCIVVVVVVVVHKDLNFWPGALVFSTVIAGAPGVECPQDDRWGLCGEGNVTPCSDWTLWSCTARIYFRNLHLPTMKITVKSIYCPVTFIVEPSHTIAMVKALFLNHKGISVNQQRLLYNGAILEDDKTLQQYGIVDGTEIHLAISANRDVITDVDPPAEGTRHLQ</sequence>
<accession>B0WWE8</accession>
<evidence type="ECO:0000313" key="4">
    <source>
        <dbReference type="Proteomes" id="UP000002320"/>
    </source>
</evidence>
<reference evidence="3" key="2">
    <citation type="submission" date="2021-02" db="UniProtKB">
        <authorList>
            <consortium name="EnsemblMetazoa"/>
        </authorList>
    </citation>
    <scope>IDENTIFICATION</scope>
    <source>
        <strain evidence="3">JHB</strain>
    </source>
</reference>
<dbReference type="Pfam" id="PF00240">
    <property type="entry name" value="ubiquitin"/>
    <property type="match status" value="1"/>
</dbReference>
<dbReference type="OrthoDB" id="428577at2759"/>
<dbReference type="PANTHER" id="PTHR10677:SF3">
    <property type="entry name" value="FI07626P-RELATED"/>
    <property type="match status" value="1"/>
</dbReference>
<dbReference type="Proteomes" id="UP000002320">
    <property type="component" value="Unassembled WGS sequence"/>
</dbReference>
<dbReference type="InterPro" id="IPR000626">
    <property type="entry name" value="Ubiquitin-like_dom"/>
</dbReference>